<reference evidence="3" key="1">
    <citation type="submission" date="2014-08" db="EMBL/GenBank/DDBJ databases">
        <title>DNA barcoding of Bradysia (Diptera: Sciaridae) for detection of the immature stages on agricultural crops.</title>
        <authorList>
            <person name="Shin S."/>
            <person name="Jung S."/>
            <person name="Heller K."/>
            <person name="Menzel F."/>
            <person name="Hong T.-K."/>
            <person name="Lee H."/>
            <person name="Lee S."/>
        </authorList>
    </citation>
    <scope>NUCLEOTIDE SEQUENCE</scope>
</reference>
<dbReference type="Proteomes" id="UP000046373">
    <property type="component" value="Unassembled WGS sequence"/>
</dbReference>
<reference evidence="6 7" key="2">
    <citation type="submission" date="2014-08" db="EMBL/GenBank/DDBJ databases">
        <authorList>
            <person name="Moulin Lionel"/>
        </authorList>
    </citation>
    <scope>NUCLEOTIDE SEQUENCE [LARGE SCALE GENOMIC DNA]</scope>
</reference>
<evidence type="ECO:0000313" key="5">
    <source>
        <dbReference type="Proteomes" id="UP000045285"/>
    </source>
</evidence>
<dbReference type="GeneID" id="31888016"/>
<dbReference type="EMBL" id="CCMZ01000067">
    <property type="protein sequence ID" value="CDX27909.1"/>
    <property type="molecule type" value="Genomic_DNA"/>
</dbReference>
<accession>A0A090GHH0</accession>
<reference evidence="5" key="3">
    <citation type="submission" date="2014-08" db="EMBL/GenBank/DDBJ databases">
        <authorList>
            <person name="Moulin L."/>
        </authorList>
    </citation>
    <scope>NUCLEOTIDE SEQUENCE [LARGE SCALE GENOMIC DNA]</scope>
</reference>
<name>A0A090GHH0_MESPL</name>
<gene>
    <name evidence="3" type="ORF">MPL1032_200029</name>
    <name evidence="2" type="ORF">MPL3356_70344</name>
    <name evidence="4" type="ORF">MPL3365_70460</name>
    <name evidence="1" type="ORF">MPLDJ20_110395</name>
</gene>
<evidence type="ECO:0000313" key="1">
    <source>
        <dbReference type="EMBL" id="CDX21607.1"/>
    </source>
</evidence>
<protein>
    <submittedName>
        <fullName evidence="4">Uncharacterized protein</fullName>
    </submittedName>
</protein>
<evidence type="ECO:0000313" key="6">
    <source>
        <dbReference type="Proteomes" id="UP000046122"/>
    </source>
</evidence>
<dbReference type="AlphaFoldDB" id="A0A090GHH0"/>
<organism evidence="4 6">
    <name type="scientific">Mesorhizobium plurifarium</name>
    <dbReference type="NCBI Taxonomy" id="69974"/>
    <lineage>
        <taxon>Bacteria</taxon>
        <taxon>Pseudomonadati</taxon>
        <taxon>Pseudomonadota</taxon>
        <taxon>Alphaproteobacteria</taxon>
        <taxon>Hyphomicrobiales</taxon>
        <taxon>Phyllobacteriaceae</taxon>
        <taxon>Mesorhizobium</taxon>
    </lineage>
</organism>
<keyword evidence="5" id="KW-1185">Reference proteome</keyword>
<dbReference type="EMBL" id="CCNB01000003">
    <property type="protein sequence ID" value="CDX21607.1"/>
    <property type="molecule type" value="Genomic_DNA"/>
</dbReference>
<evidence type="ECO:0000313" key="7">
    <source>
        <dbReference type="Proteomes" id="UP000046373"/>
    </source>
</evidence>
<evidence type="ECO:0000313" key="3">
    <source>
        <dbReference type="EMBL" id="CDX57060.1"/>
    </source>
</evidence>
<sequence>MSIFYAPNRIATMHEDEGSTPDKLQAMLDVIARSGLSTEGGQADFGRLRADAAKAASVLIEFYGDAALERAKLIERRSPQSYFARMVTAEVGRRRTGS</sequence>
<evidence type="ECO:0000313" key="2">
    <source>
        <dbReference type="EMBL" id="CDX27909.1"/>
    </source>
</evidence>
<reference evidence="8" key="4">
    <citation type="submission" date="2014-08" db="EMBL/GenBank/DDBJ databases">
        <authorList>
            <person name="Edwards T."/>
        </authorList>
    </citation>
    <scope>NUCLEOTIDE SEQUENCE [LARGE SCALE GENOMIC DNA]</scope>
</reference>
<dbReference type="EMBL" id="CCND01000013">
    <property type="protein sequence ID" value="CDX57060.1"/>
    <property type="molecule type" value="Genomic_DNA"/>
</dbReference>
<dbReference type="Proteomes" id="UP000046122">
    <property type="component" value="Unassembled WGS sequence"/>
</dbReference>
<evidence type="ECO:0000313" key="4">
    <source>
        <dbReference type="EMBL" id="CDX62428.1"/>
    </source>
</evidence>
<evidence type="ECO:0000313" key="8">
    <source>
        <dbReference type="Proteomes" id="UP000182888"/>
    </source>
</evidence>
<proteinExistence type="predicted"/>
<dbReference type="Proteomes" id="UP000045285">
    <property type="component" value="Unassembled WGS sequence"/>
</dbReference>
<dbReference type="EMBL" id="CCNE01000065">
    <property type="protein sequence ID" value="CDX62428.1"/>
    <property type="molecule type" value="Genomic_DNA"/>
</dbReference>
<dbReference type="Proteomes" id="UP000182888">
    <property type="component" value="Unassembled WGS sequence"/>
</dbReference>